<comment type="cofactor">
    <cofactor evidence="9 11">
        <name>Zn(2+)</name>
        <dbReference type="ChEBI" id="CHEBI:29105"/>
    </cofactor>
    <text evidence="9 11">Binds 1 zinc ion per subunit.</text>
</comment>
<dbReference type="Gene3D" id="1.10.390.10">
    <property type="entry name" value="Neutral Protease Domain 2"/>
    <property type="match status" value="1"/>
</dbReference>
<dbReference type="GO" id="GO:0006508">
    <property type="term" value="P:proteolysis"/>
    <property type="evidence" value="ECO:0007669"/>
    <property type="project" value="UniProtKB-KW"/>
</dbReference>
<evidence type="ECO:0000256" key="8">
    <source>
        <dbReference type="PIRSR" id="PIRSR634016-1"/>
    </source>
</evidence>
<dbReference type="EC" id="3.4.11.-" evidence="11"/>
<sequence>MKPCTRNLRLLVRPQPSLSRASPLPTQSSSFVVTPTTTVANPRLLSTRSSKRSHSVTEKQARTVPLLHTRNCYTTSVSYSMPSSSAAPKDASDLRLPTDLKPTHYDLTVWTDLETNKFEGIVHVDLQVMKETSKVVLNTANLELGEASLHSNALQSVQNEHTREFDEKTERGTFYFSKALPAKSQARLSIPFKGELTGDMMGYYRSTGGKNGEFKYTLTQFEPTAARRAFPCWDEPLLKATAAVTLVSRVNSVNLSNMPVISEEVYRPDSVDQDSWLAKKMASLPDAAGQWKVTRFDTTPPVSTYLVAYANGPFVYLEDSYKSPLSGKVRPLRIYTTPDVISQAQFALDIKRKVLPLYEQVFDIEYPLPKLDTLVANDFDAGAMENWGLITGRTTAFLLDPASADIHSKQNIATTQSHEVAHMWFGNITTMEWWDNLYLNEGGGGRVFPEWKLDSEFLTTNFFRARSLDAKLSSHPIEVECPDANMINQIFDSLSYAKAASVLNMLASYVGEDRFLKGVSIYLKKHTYKNSVTKDLWEGIQAATDLDIPKMMDNWVKKIGYPVVTVTEKEGGIQLRQDRFLETGPADPKDNETIWTIPVNLLTVGSDGKAVINRDILLNEREKFIPLDTSKPYKLNADTTGFYATQYPPERLAELGQQAVAENSPFSLSDRIGLVFDALALAKAGYAPVSSALELISALKNEKEHLVWSAIATNISSIVSTWYENNQVVDQLNALRRELFVPLVKQHGFQYSDSDTYDVQQLRTTAIEQAADAGDPWVVKELTSRFDHFLKTGDDSKIPSDLTGVVFRTAVREGGRLEWEAIKRIVLAPKNPYQGLSAMRAMGASKDLGLAEETFQFILNEARDQDTFYFAGGLQRNFVTRKFVAEKFKEHFATFEKRYAGNFGLIRWTEICFTGLSSEKDYEETSAFFKGKDTSKFDMALKQTLDSIKARAAWVKRSTGELTQWLNEHRSKL</sequence>
<evidence type="ECO:0000259" key="13">
    <source>
        <dbReference type="Pfam" id="PF01433"/>
    </source>
</evidence>
<proteinExistence type="inferred from homology"/>
<dbReference type="GO" id="GO:0008270">
    <property type="term" value="F:zinc ion binding"/>
    <property type="evidence" value="ECO:0007669"/>
    <property type="project" value="UniProtKB-UniRule"/>
</dbReference>
<feature type="compositionally biased region" description="Low complexity" evidence="12">
    <location>
        <begin position="26"/>
        <end position="35"/>
    </location>
</feature>
<evidence type="ECO:0000256" key="12">
    <source>
        <dbReference type="SAM" id="MobiDB-lite"/>
    </source>
</evidence>
<feature type="domain" description="ERAP1-like C-terminal" evidence="14">
    <location>
        <begin position="633"/>
        <end position="950"/>
    </location>
</feature>
<dbReference type="InterPro" id="IPR050344">
    <property type="entry name" value="Peptidase_M1_aminopeptidases"/>
</dbReference>
<dbReference type="PANTHER" id="PTHR11533">
    <property type="entry name" value="PROTEASE M1 ZINC METALLOPROTEASE"/>
    <property type="match status" value="1"/>
</dbReference>
<evidence type="ECO:0000256" key="7">
    <source>
        <dbReference type="ARBA" id="ARBA00023049"/>
    </source>
</evidence>
<evidence type="ECO:0000256" key="5">
    <source>
        <dbReference type="ARBA" id="ARBA00022801"/>
    </source>
</evidence>
<dbReference type="GO" id="GO:0042277">
    <property type="term" value="F:peptide binding"/>
    <property type="evidence" value="ECO:0007669"/>
    <property type="project" value="TreeGrafter"/>
</dbReference>
<feature type="region of interest" description="Disordered" evidence="12">
    <location>
        <begin position="12"/>
        <end position="35"/>
    </location>
</feature>
<dbReference type="GO" id="GO:0005737">
    <property type="term" value="C:cytoplasm"/>
    <property type="evidence" value="ECO:0007669"/>
    <property type="project" value="TreeGrafter"/>
</dbReference>
<dbReference type="Gene3D" id="1.25.50.20">
    <property type="match status" value="1"/>
</dbReference>
<protein>
    <recommendedName>
        <fullName evidence="11">Aminopeptidase</fullName>
        <ecNumber evidence="11">3.4.11.-</ecNumber>
    </recommendedName>
</protein>
<dbReference type="GO" id="GO:0070006">
    <property type="term" value="F:metalloaminopeptidase activity"/>
    <property type="evidence" value="ECO:0007669"/>
    <property type="project" value="TreeGrafter"/>
</dbReference>
<keyword evidence="17" id="KW-1185">Reference proteome</keyword>
<dbReference type="InterPro" id="IPR027268">
    <property type="entry name" value="Peptidase_M4/M1_CTD_sf"/>
</dbReference>
<evidence type="ECO:0000256" key="2">
    <source>
        <dbReference type="ARBA" id="ARBA00022438"/>
    </source>
</evidence>
<feature type="binding site" evidence="9">
    <location>
        <position position="441"/>
    </location>
    <ligand>
        <name>Zn(2+)</name>
        <dbReference type="ChEBI" id="CHEBI:29105"/>
        <note>catalytic</note>
    </ligand>
</feature>
<dbReference type="FunFam" id="1.10.390.10:FF:000006">
    <property type="entry name" value="Puromycin-sensitive aminopeptidase"/>
    <property type="match status" value="1"/>
</dbReference>
<name>A0A4Q9Q0Y7_9APHY</name>
<keyword evidence="4 9" id="KW-0479">Metal-binding</keyword>
<organism evidence="16 17">
    <name type="scientific">Dichomitus squalens</name>
    <dbReference type="NCBI Taxonomy" id="114155"/>
    <lineage>
        <taxon>Eukaryota</taxon>
        <taxon>Fungi</taxon>
        <taxon>Dikarya</taxon>
        <taxon>Basidiomycota</taxon>
        <taxon>Agaricomycotina</taxon>
        <taxon>Agaricomycetes</taxon>
        <taxon>Polyporales</taxon>
        <taxon>Polyporaceae</taxon>
        <taxon>Dichomitus</taxon>
    </lineage>
</organism>
<feature type="binding site" evidence="9">
    <location>
        <position position="422"/>
    </location>
    <ligand>
        <name>Zn(2+)</name>
        <dbReference type="ChEBI" id="CHEBI:29105"/>
        <note>catalytic</note>
    </ligand>
</feature>
<dbReference type="Pfam" id="PF17900">
    <property type="entry name" value="Peptidase_M1_N"/>
    <property type="match status" value="1"/>
</dbReference>
<dbReference type="Pfam" id="PF01433">
    <property type="entry name" value="Peptidase_M1"/>
    <property type="match status" value="1"/>
</dbReference>
<dbReference type="EMBL" id="ML145103">
    <property type="protein sequence ID" value="TBU60705.1"/>
    <property type="molecule type" value="Genomic_DNA"/>
</dbReference>
<dbReference type="InterPro" id="IPR024571">
    <property type="entry name" value="ERAP1-like_C_dom"/>
</dbReference>
<dbReference type="GO" id="GO:0016020">
    <property type="term" value="C:membrane"/>
    <property type="evidence" value="ECO:0007669"/>
    <property type="project" value="TreeGrafter"/>
</dbReference>
<evidence type="ECO:0000256" key="1">
    <source>
        <dbReference type="ARBA" id="ARBA00010136"/>
    </source>
</evidence>
<feature type="site" description="Transition state stabilizer" evidence="10">
    <location>
        <position position="496"/>
    </location>
</feature>
<dbReference type="SUPFAM" id="SSF63737">
    <property type="entry name" value="Leukotriene A4 hydrolase N-terminal domain"/>
    <property type="match status" value="1"/>
</dbReference>
<accession>A0A4Q9Q0Y7</accession>
<evidence type="ECO:0000259" key="14">
    <source>
        <dbReference type="Pfam" id="PF11838"/>
    </source>
</evidence>
<keyword evidence="5 11" id="KW-0378">Hydrolase</keyword>
<gene>
    <name evidence="16" type="ORF">BD310DRAFT_922510</name>
</gene>
<dbReference type="GO" id="GO:0043171">
    <property type="term" value="P:peptide catabolic process"/>
    <property type="evidence" value="ECO:0007669"/>
    <property type="project" value="TreeGrafter"/>
</dbReference>
<dbReference type="SUPFAM" id="SSF55486">
    <property type="entry name" value="Metalloproteases ('zincins'), catalytic domain"/>
    <property type="match status" value="1"/>
</dbReference>
<dbReference type="GO" id="GO:0005615">
    <property type="term" value="C:extracellular space"/>
    <property type="evidence" value="ECO:0007669"/>
    <property type="project" value="TreeGrafter"/>
</dbReference>
<evidence type="ECO:0000256" key="4">
    <source>
        <dbReference type="ARBA" id="ARBA00022723"/>
    </source>
</evidence>
<dbReference type="InterPro" id="IPR014782">
    <property type="entry name" value="Peptidase_M1_dom"/>
</dbReference>
<dbReference type="Proteomes" id="UP000292082">
    <property type="component" value="Unassembled WGS sequence"/>
</dbReference>
<dbReference type="PANTHER" id="PTHR11533:SF174">
    <property type="entry name" value="PUROMYCIN-SENSITIVE AMINOPEPTIDASE-RELATED"/>
    <property type="match status" value="1"/>
</dbReference>
<keyword evidence="2 11" id="KW-0031">Aminopeptidase</keyword>
<evidence type="ECO:0000256" key="3">
    <source>
        <dbReference type="ARBA" id="ARBA00022670"/>
    </source>
</evidence>
<dbReference type="InterPro" id="IPR042097">
    <property type="entry name" value="Aminopeptidase_N-like_N_sf"/>
</dbReference>
<evidence type="ECO:0000259" key="15">
    <source>
        <dbReference type="Pfam" id="PF17900"/>
    </source>
</evidence>
<dbReference type="Gene3D" id="2.60.40.1730">
    <property type="entry name" value="tricorn interacting facor f3 domain"/>
    <property type="match status" value="1"/>
</dbReference>
<feature type="binding site" evidence="9">
    <location>
        <position position="418"/>
    </location>
    <ligand>
        <name>Zn(2+)</name>
        <dbReference type="ChEBI" id="CHEBI:29105"/>
        <note>catalytic</note>
    </ligand>
</feature>
<evidence type="ECO:0000256" key="9">
    <source>
        <dbReference type="PIRSR" id="PIRSR634016-3"/>
    </source>
</evidence>
<feature type="domain" description="Aminopeptidase N-like N-terminal" evidence="15">
    <location>
        <begin position="101"/>
        <end position="274"/>
    </location>
</feature>
<dbReference type="Gene3D" id="2.60.40.1910">
    <property type="match status" value="1"/>
</dbReference>
<dbReference type="STRING" id="114155.A0A4Q9Q0Y7"/>
<evidence type="ECO:0000256" key="11">
    <source>
        <dbReference type="RuleBase" id="RU364040"/>
    </source>
</evidence>
<keyword evidence="7 11" id="KW-0482">Metalloprotease</keyword>
<dbReference type="InterPro" id="IPR045357">
    <property type="entry name" value="Aminopeptidase_N-like_N"/>
</dbReference>
<keyword evidence="6 9" id="KW-0862">Zinc</keyword>
<feature type="domain" description="Peptidase M1 membrane alanine aminopeptidase" evidence="13">
    <location>
        <begin position="346"/>
        <end position="555"/>
    </location>
</feature>
<evidence type="ECO:0000313" key="16">
    <source>
        <dbReference type="EMBL" id="TBU60705.1"/>
    </source>
</evidence>
<evidence type="ECO:0000256" key="6">
    <source>
        <dbReference type="ARBA" id="ARBA00022833"/>
    </source>
</evidence>
<dbReference type="Pfam" id="PF11838">
    <property type="entry name" value="ERAP1_C"/>
    <property type="match status" value="1"/>
</dbReference>
<dbReference type="CDD" id="cd09601">
    <property type="entry name" value="M1_APN-Q_like"/>
    <property type="match status" value="1"/>
</dbReference>
<dbReference type="InterPro" id="IPR034016">
    <property type="entry name" value="M1_APN-typ"/>
</dbReference>
<feature type="active site" description="Proton acceptor" evidence="8">
    <location>
        <position position="419"/>
    </location>
</feature>
<keyword evidence="3 11" id="KW-0645">Protease</keyword>
<reference evidence="16 17" key="1">
    <citation type="submission" date="2019-01" db="EMBL/GenBank/DDBJ databases">
        <title>Draft genome sequences of three monokaryotic isolates of the white-rot basidiomycete fungus Dichomitus squalens.</title>
        <authorList>
            <consortium name="DOE Joint Genome Institute"/>
            <person name="Lopez S.C."/>
            <person name="Andreopoulos B."/>
            <person name="Pangilinan J."/>
            <person name="Lipzen A."/>
            <person name="Riley R."/>
            <person name="Ahrendt S."/>
            <person name="Ng V."/>
            <person name="Barry K."/>
            <person name="Daum C."/>
            <person name="Grigoriev I.V."/>
            <person name="Hilden K.S."/>
            <person name="Makela M.R."/>
            <person name="de Vries R.P."/>
        </authorList>
    </citation>
    <scope>NUCLEOTIDE SEQUENCE [LARGE SCALE GENOMIC DNA]</scope>
    <source>
        <strain evidence="16 17">CBS 464.89</strain>
    </source>
</reference>
<comment type="similarity">
    <text evidence="1 11">Belongs to the peptidase M1 family.</text>
</comment>
<dbReference type="AlphaFoldDB" id="A0A4Q9Q0Y7"/>
<evidence type="ECO:0000313" key="17">
    <source>
        <dbReference type="Proteomes" id="UP000292082"/>
    </source>
</evidence>
<evidence type="ECO:0000256" key="10">
    <source>
        <dbReference type="PIRSR" id="PIRSR634016-4"/>
    </source>
</evidence>